<keyword evidence="2" id="KW-1185">Reference proteome</keyword>
<evidence type="ECO:0000313" key="2">
    <source>
        <dbReference type="Proteomes" id="UP001600424"/>
    </source>
</evidence>
<organism evidence="1 2">
    <name type="scientific">Streptomyces wedmorensis</name>
    <dbReference type="NCBI Taxonomy" id="43759"/>
    <lineage>
        <taxon>Bacteria</taxon>
        <taxon>Bacillati</taxon>
        <taxon>Actinomycetota</taxon>
        <taxon>Actinomycetes</taxon>
        <taxon>Kitasatosporales</taxon>
        <taxon>Streptomycetaceae</taxon>
        <taxon>Streptomyces</taxon>
    </lineage>
</organism>
<gene>
    <name evidence="1" type="ORF">ACFQ63_28495</name>
</gene>
<dbReference type="Proteomes" id="UP001600424">
    <property type="component" value="Unassembled WGS sequence"/>
</dbReference>
<dbReference type="EMBL" id="JBHTRV010000025">
    <property type="protein sequence ID" value="MFE5983619.1"/>
    <property type="molecule type" value="Genomic_DNA"/>
</dbReference>
<protein>
    <submittedName>
        <fullName evidence="1">Uncharacterized protein</fullName>
    </submittedName>
</protein>
<comment type="caution">
    <text evidence="1">The sequence shown here is derived from an EMBL/GenBank/DDBJ whole genome shotgun (WGS) entry which is preliminary data.</text>
</comment>
<reference evidence="1 2" key="1">
    <citation type="submission" date="2024-09" db="EMBL/GenBank/DDBJ databases">
        <title>The Natural Products Discovery Center: Release of the First 8490 Sequenced Strains for Exploring Actinobacteria Biosynthetic Diversity.</title>
        <authorList>
            <person name="Kalkreuter E."/>
            <person name="Kautsar S.A."/>
            <person name="Yang D."/>
            <person name="Bader C.D."/>
            <person name="Teijaro C.N."/>
            <person name="Fluegel L."/>
            <person name="Davis C.M."/>
            <person name="Simpson J.R."/>
            <person name="Lauterbach L."/>
            <person name="Steele A.D."/>
            <person name="Gui C."/>
            <person name="Meng S."/>
            <person name="Li G."/>
            <person name="Viehrig K."/>
            <person name="Ye F."/>
            <person name="Su P."/>
            <person name="Kiefer A.F."/>
            <person name="Nichols A."/>
            <person name="Cepeda A.J."/>
            <person name="Yan W."/>
            <person name="Fan B."/>
            <person name="Jiang Y."/>
            <person name="Adhikari A."/>
            <person name="Zheng C.-J."/>
            <person name="Schuster L."/>
            <person name="Cowan T.M."/>
            <person name="Smanski M.J."/>
            <person name="Chevrette M.G."/>
            <person name="De Carvalho L.P.S."/>
            <person name="Shen B."/>
        </authorList>
    </citation>
    <scope>NUCLEOTIDE SEQUENCE [LARGE SCALE GENOMIC DNA]</scope>
    <source>
        <strain evidence="1 2">NPDC056472</strain>
    </source>
</reference>
<accession>A0ABW6J452</accession>
<proteinExistence type="predicted"/>
<dbReference type="RefSeq" id="WP_386256054.1">
    <property type="nucleotide sequence ID" value="NZ_JBHTRV010000025.1"/>
</dbReference>
<sequence>MTVVKEHGARSGLVGFIETVHTMMSVLANECGVPGMELTVGLHRRHHGPDPRAQ</sequence>
<name>A0ABW6J452_STRWE</name>
<evidence type="ECO:0000313" key="1">
    <source>
        <dbReference type="EMBL" id="MFE5983619.1"/>
    </source>
</evidence>